<dbReference type="AlphaFoldDB" id="A0A3D3TN60"/>
<dbReference type="Proteomes" id="UP000264215">
    <property type="component" value="Unassembled WGS sequence"/>
</dbReference>
<comment type="caution">
    <text evidence="2">The sequence shown here is derived from an EMBL/GenBank/DDBJ whole genome shotgun (WGS) entry which is preliminary data.</text>
</comment>
<proteinExistence type="predicted"/>
<dbReference type="EMBL" id="DQBS01000190">
    <property type="protein sequence ID" value="HCO70594.1"/>
    <property type="molecule type" value="Genomic_DNA"/>
</dbReference>
<name>A0A3D3TN60_9BACT</name>
<evidence type="ECO:0000313" key="2">
    <source>
        <dbReference type="EMBL" id="HCO70594.1"/>
    </source>
</evidence>
<dbReference type="SUPFAM" id="SSF53098">
    <property type="entry name" value="Ribonuclease H-like"/>
    <property type="match status" value="1"/>
</dbReference>
<dbReference type="GO" id="GO:0004523">
    <property type="term" value="F:RNA-DNA hybrid ribonuclease activity"/>
    <property type="evidence" value="ECO:0007669"/>
    <property type="project" value="InterPro"/>
</dbReference>
<dbReference type="Pfam" id="PF00075">
    <property type="entry name" value="RNase_H"/>
    <property type="match status" value="1"/>
</dbReference>
<protein>
    <submittedName>
        <fullName evidence="2">Ribonuclease H</fullName>
    </submittedName>
</protein>
<dbReference type="InterPro" id="IPR012337">
    <property type="entry name" value="RNaseH-like_sf"/>
</dbReference>
<accession>A0A3D3TN60</accession>
<gene>
    <name evidence="2" type="ORF">DIT26_08515</name>
</gene>
<dbReference type="GO" id="GO:0003676">
    <property type="term" value="F:nucleic acid binding"/>
    <property type="evidence" value="ECO:0007669"/>
    <property type="project" value="InterPro"/>
</dbReference>
<evidence type="ECO:0000313" key="3">
    <source>
        <dbReference type="Proteomes" id="UP000264215"/>
    </source>
</evidence>
<feature type="domain" description="RNase H type-1" evidence="1">
    <location>
        <begin position="83"/>
        <end position="217"/>
    </location>
</feature>
<dbReference type="InterPro" id="IPR036397">
    <property type="entry name" value="RNaseH_sf"/>
</dbReference>
<evidence type="ECO:0000259" key="1">
    <source>
        <dbReference type="PROSITE" id="PS50879"/>
    </source>
</evidence>
<reference evidence="2 3" key="1">
    <citation type="journal article" date="2018" name="Nat. Biotechnol.">
        <title>A standardized bacterial taxonomy based on genome phylogeny substantially revises the tree of life.</title>
        <authorList>
            <person name="Parks D.H."/>
            <person name="Chuvochina M."/>
            <person name="Waite D.W."/>
            <person name="Rinke C."/>
            <person name="Skarshewski A."/>
            <person name="Chaumeil P.A."/>
            <person name="Hugenholtz P."/>
        </authorList>
    </citation>
    <scope>NUCLEOTIDE SEQUENCE [LARGE SCALE GENOMIC DNA]</scope>
    <source>
        <strain evidence="2">UBA9905</strain>
    </source>
</reference>
<dbReference type="Gene3D" id="3.30.420.10">
    <property type="entry name" value="Ribonuclease H-like superfamily/Ribonuclease H"/>
    <property type="match status" value="1"/>
</dbReference>
<organism evidence="2 3">
    <name type="scientific">Mesotoga infera</name>
    <dbReference type="NCBI Taxonomy" id="1236046"/>
    <lineage>
        <taxon>Bacteria</taxon>
        <taxon>Thermotogati</taxon>
        <taxon>Thermotogota</taxon>
        <taxon>Thermotogae</taxon>
        <taxon>Kosmotogales</taxon>
        <taxon>Kosmotogaceae</taxon>
        <taxon>Mesotoga</taxon>
    </lineage>
</organism>
<dbReference type="CDD" id="cd09277">
    <property type="entry name" value="RNase_HI_bacteria_like"/>
    <property type="match status" value="1"/>
</dbReference>
<dbReference type="InterPro" id="IPR002156">
    <property type="entry name" value="RNaseH_domain"/>
</dbReference>
<sequence length="219" mass="24990">MNMREWTDRIRKTGIAFADFLDGKGIHCSLSAHGEYFVQLSNGVTFKLYTNRSGNYRIVLPSSICGVLSEKLLFAWEEFNGRTYSGIHLFVDGSFRDNAAGYGVVVISENRILERMKGCVKENLEMRNVIGEIEGVIQGLSYCLKMGYKKVKMHYDYEGLKSWTTGEWKAKNESTRKYRDLLDELSPNISIEWVKVKSHVGDTFNEIADKLAKKAVEEC</sequence>
<dbReference type="PROSITE" id="PS50879">
    <property type="entry name" value="RNASE_H_1"/>
    <property type="match status" value="1"/>
</dbReference>